<dbReference type="EMBL" id="SPHZ02000007">
    <property type="protein sequence ID" value="KAF0905133.1"/>
    <property type="molecule type" value="Genomic_DNA"/>
</dbReference>
<gene>
    <name evidence="1" type="ORF">E2562_000930</name>
</gene>
<keyword evidence="2" id="KW-1185">Reference proteome</keyword>
<reference evidence="1 2" key="1">
    <citation type="submission" date="2019-11" db="EMBL/GenBank/DDBJ databases">
        <title>Whole genome sequence of Oryza granulata.</title>
        <authorList>
            <person name="Li W."/>
        </authorList>
    </citation>
    <scope>NUCLEOTIDE SEQUENCE [LARGE SCALE GENOMIC DNA]</scope>
    <source>
        <strain evidence="2">cv. Menghai</strain>
        <tissue evidence="1">Leaf</tissue>
    </source>
</reference>
<comment type="caution">
    <text evidence="1">The sequence shown here is derived from an EMBL/GenBank/DDBJ whole genome shotgun (WGS) entry which is preliminary data.</text>
</comment>
<accession>A0A6G1D076</accession>
<organism evidence="1 2">
    <name type="scientific">Oryza meyeriana var. granulata</name>
    <dbReference type="NCBI Taxonomy" id="110450"/>
    <lineage>
        <taxon>Eukaryota</taxon>
        <taxon>Viridiplantae</taxon>
        <taxon>Streptophyta</taxon>
        <taxon>Embryophyta</taxon>
        <taxon>Tracheophyta</taxon>
        <taxon>Spermatophyta</taxon>
        <taxon>Magnoliopsida</taxon>
        <taxon>Liliopsida</taxon>
        <taxon>Poales</taxon>
        <taxon>Poaceae</taxon>
        <taxon>BOP clade</taxon>
        <taxon>Oryzoideae</taxon>
        <taxon>Oryzeae</taxon>
        <taxon>Oryzinae</taxon>
        <taxon>Oryza</taxon>
        <taxon>Oryza meyeriana</taxon>
    </lineage>
</organism>
<name>A0A6G1D076_9ORYZ</name>
<dbReference type="AlphaFoldDB" id="A0A6G1D076"/>
<sequence>MPSLQAAAGARDGGDAGLGDPLLVDANDERLAGAEGSTGWLPMRKRCRRRRRATARMAGRCCSGVLGCSGDMHARENVGGAGGRGSSSKLPLLEAYSGRGAKARLLEEKGAGEDKISKANIPLTIVGPTLITRHSSSQHD</sequence>
<evidence type="ECO:0000313" key="1">
    <source>
        <dbReference type="EMBL" id="KAF0905133.1"/>
    </source>
</evidence>
<proteinExistence type="predicted"/>
<dbReference type="Proteomes" id="UP000479710">
    <property type="component" value="Unassembled WGS sequence"/>
</dbReference>
<protein>
    <submittedName>
        <fullName evidence="1">Uncharacterized protein</fullName>
    </submittedName>
</protein>
<evidence type="ECO:0000313" key="2">
    <source>
        <dbReference type="Proteomes" id="UP000479710"/>
    </source>
</evidence>